<organism evidence="1 2">
    <name type="scientific">Orchesella dallaii</name>
    <dbReference type="NCBI Taxonomy" id="48710"/>
    <lineage>
        <taxon>Eukaryota</taxon>
        <taxon>Metazoa</taxon>
        <taxon>Ecdysozoa</taxon>
        <taxon>Arthropoda</taxon>
        <taxon>Hexapoda</taxon>
        <taxon>Collembola</taxon>
        <taxon>Entomobryomorpha</taxon>
        <taxon>Entomobryoidea</taxon>
        <taxon>Orchesellidae</taxon>
        <taxon>Orchesellinae</taxon>
        <taxon>Orchesella</taxon>
    </lineage>
</organism>
<sequence>MRTRRHGHHPPHKPGQFGHFGFVKSKLPPHHTRGGWGPQNGWGWDAFIEHEKHRLKYEILKLKAKKKIAVLQNKVELKKLFSMLLQKKIQALEWCYHEWLANNHHHHDSGWGWGPVSGWVPGGPNQYGSGPGVSHPYGWKPGDLTDEEILNSKHYKKYRKKKKKKIKKLKKKLKFKRLVQKILQKHITYLDKIAPY</sequence>
<proteinExistence type="predicted"/>
<reference evidence="1 2" key="1">
    <citation type="submission" date="2024-08" db="EMBL/GenBank/DDBJ databases">
        <authorList>
            <person name="Cucini C."/>
            <person name="Frati F."/>
        </authorList>
    </citation>
    <scope>NUCLEOTIDE SEQUENCE [LARGE SCALE GENOMIC DNA]</scope>
</reference>
<gene>
    <name evidence="1" type="ORF">ODALV1_LOCUS2678</name>
</gene>
<protein>
    <submittedName>
        <fullName evidence="1">Uncharacterized protein</fullName>
    </submittedName>
</protein>
<dbReference type="EMBL" id="CAXLJM020000007">
    <property type="protein sequence ID" value="CAL8073699.1"/>
    <property type="molecule type" value="Genomic_DNA"/>
</dbReference>
<accession>A0ABP1PQP7</accession>
<keyword evidence="2" id="KW-1185">Reference proteome</keyword>
<evidence type="ECO:0000313" key="1">
    <source>
        <dbReference type="EMBL" id="CAL8073699.1"/>
    </source>
</evidence>
<evidence type="ECO:0000313" key="2">
    <source>
        <dbReference type="Proteomes" id="UP001642540"/>
    </source>
</evidence>
<comment type="caution">
    <text evidence="1">The sequence shown here is derived from an EMBL/GenBank/DDBJ whole genome shotgun (WGS) entry which is preliminary data.</text>
</comment>
<name>A0ABP1PQP7_9HEXA</name>
<dbReference type="Proteomes" id="UP001642540">
    <property type="component" value="Unassembled WGS sequence"/>
</dbReference>